<name>A0ABX0NSY0_9BURK</name>
<gene>
    <name evidence="1" type="ORF">F2P45_12940</name>
</gene>
<evidence type="ECO:0000313" key="1">
    <source>
        <dbReference type="EMBL" id="NHZ89912.1"/>
    </source>
</evidence>
<dbReference type="NCBIfam" id="TIGR03795">
    <property type="entry name" value="RNP_Burkhold"/>
    <property type="match status" value="1"/>
</dbReference>
<sequence length="116" mass="13078">MSFTNKIPTYESLLAFQEVYMRAIALSWHDHEFKQALLADPLLALQRYFGYKCPWNIALAIREAPPGSGWDSAARTWNLPKNSMTFGVPQQPRVEEEAIALAAYNDAGATYLFSCC</sequence>
<evidence type="ECO:0008006" key="3">
    <source>
        <dbReference type="Google" id="ProtNLM"/>
    </source>
</evidence>
<dbReference type="EMBL" id="WHJH01000012">
    <property type="protein sequence ID" value="NHZ89912.1"/>
    <property type="molecule type" value="Genomic_DNA"/>
</dbReference>
<keyword evidence="2" id="KW-1185">Reference proteome</keyword>
<accession>A0ABX0NSY0</accession>
<dbReference type="Proteomes" id="UP000609726">
    <property type="component" value="Unassembled WGS sequence"/>
</dbReference>
<comment type="caution">
    <text evidence="1">The sequence shown here is derived from an EMBL/GenBank/DDBJ whole genome shotgun (WGS) entry which is preliminary data.</text>
</comment>
<dbReference type="RefSeq" id="WP_166875265.1">
    <property type="nucleotide sequence ID" value="NZ_WHJH01000012.1"/>
</dbReference>
<protein>
    <recommendedName>
        <fullName evidence="3">Ribosomal natural product, two-chain TOMM family</fullName>
    </recommendedName>
</protein>
<dbReference type="InterPro" id="IPR022261">
    <property type="entry name" value="RNP_Burkhold"/>
</dbReference>
<dbReference type="InterPro" id="IPR036648">
    <property type="entry name" value="CN_Hdrase_a/SCN_Hdrase_g_sf"/>
</dbReference>
<proteinExistence type="predicted"/>
<reference evidence="1 2" key="1">
    <citation type="submission" date="2019-10" db="EMBL/GenBank/DDBJ databases">
        <title>Taxonomy of Antarctic Massilia spp.: description of Massilia rubra sp. nov., Massilia aquatica sp. nov., Massilia mucilaginosa sp. nov., Massilia frigida sp. nov. isolated from streams, lakes and regoliths.</title>
        <authorList>
            <person name="Holochova P."/>
            <person name="Sedlacek I."/>
            <person name="Kralova S."/>
            <person name="Maslanova I."/>
            <person name="Busse H.-J."/>
            <person name="Stankova E."/>
            <person name="Vrbovska V."/>
            <person name="Kovarovic V."/>
            <person name="Bartak M."/>
            <person name="Svec P."/>
            <person name="Pantucek R."/>
        </authorList>
    </citation>
    <scope>NUCLEOTIDE SEQUENCE [LARGE SCALE GENOMIC DNA]</scope>
    <source>
        <strain evidence="1 2">CCM 8733</strain>
    </source>
</reference>
<dbReference type="SUPFAM" id="SSF56209">
    <property type="entry name" value="Nitrile hydratase alpha chain"/>
    <property type="match status" value="1"/>
</dbReference>
<evidence type="ECO:0000313" key="2">
    <source>
        <dbReference type="Proteomes" id="UP000609726"/>
    </source>
</evidence>
<organism evidence="1 2">
    <name type="scientific">Massilia mucilaginosa</name>
    <dbReference type="NCBI Taxonomy" id="2609282"/>
    <lineage>
        <taxon>Bacteria</taxon>
        <taxon>Pseudomonadati</taxon>
        <taxon>Pseudomonadota</taxon>
        <taxon>Betaproteobacteria</taxon>
        <taxon>Burkholderiales</taxon>
        <taxon>Oxalobacteraceae</taxon>
        <taxon>Telluria group</taxon>
        <taxon>Massilia</taxon>
    </lineage>
</organism>